<dbReference type="AlphaFoldDB" id="A4A319"/>
<sequence length="23" mass="2886">MRRQICLPYEMLIAPEFDYELVR</sequence>
<name>A4A319_9BACT</name>
<dbReference type="EMBL" id="AANZ01000061">
    <property type="protein sequence ID" value="EAQ76840.1"/>
    <property type="molecule type" value="Genomic_DNA"/>
</dbReference>
<accession>A4A319</accession>
<evidence type="ECO:0000313" key="1">
    <source>
        <dbReference type="EMBL" id="EAQ76840.1"/>
    </source>
</evidence>
<organism evidence="1 2">
    <name type="scientific">Blastopirellula marina DSM 3645</name>
    <dbReference type="NCBI Taxonomy" id="314230"/>
    <lineage>
        <taxon>Bacteria</taxon>
        <taxon>Pseudomonadati</taxon>
        <taxon>Planctomycetota</taxon>
        <taxon>Planctomycetia</taxon>
        <taxon>Pirellulales</taxon>
        <taxon>Pirellulaceae</taxon>
        <taxon>Blastopirellula</taxon>
    </lineage>
</organism>
<reference evidence="1 2" key="1">
    <citation type="submission" date="2006-02" db="EMBL/GenBank/DDBJ databases">
        <authorList>
            <person name="Amann R."/>
            <person name="Ferriera S."/>
            <person name="Johnson J."/>
            <person name="Kravitz S."/>
            <person name="Halpern A."/>
            <person name="Remington K."/>
            <person name="Beeson K."/>
            <person name="Tran B."/>
            <person name="Rogers Y.-H."/>
            <person name="Friedman R."/>
            <person name="Venter J.C."/>
        </authorList>
    </citation>
    <scope>NUCLEOTIDE SEQUENCE [LARGE SCALE GENOMIC DNA]</scope>
    <source>
        <strain evidence="1 2">DSM 3645</strain>
    </source>
</reference>
<proteinExistence type="predicted"/>
<dbReference type="HOGENOM" id="CLU_3422741_0_0_0"/>
<evidence type="ECO:0000313" key="2">
    <source>
        <dbReference type="Proteomes" id="UP000004358"/>
    </source>
</evidence>
<protein>
    <submittedName>
        <fullName evidence="1">Uncharacterized protein</fullName>
    </submittedName>
</protein>
<dbReference type="Proteomes" id="UP000004358">
    <property type="component" value="Unassembled WGS sequence"/>
</dbReference>
<comment type="caution">
    <text evidence="1">The sequence shown here is derived from an EMBL/GenBank/DDBJ whole genome shotgun (WGS) entry which is preliminary data.</text>
</comment>
<gene>
    <name evidence="1" type="ORF">DSM3645_17916</name>
</gene>